<feature type="domain" description="BTB" evidence="1">
    <location>
        <begin position="3"/>
        <end position="40"/>
    </location>
</feature>
<dbReference type="AlphaFoldDB" id="A0A8J2PDL2"/>
<comment type="caution">
    <text evidence="2">The sequence shown here is derived from an EMBL/GenBank/DDBJ whole genome shotgun (WGS) entry which is preliminary data.</text>
</comment>
<dbReference type="EMBL" id="CAJVCH010399797">
    <property type="protein sequence ID" value="CAG7817663.1"/>
    <property type="molecule type" value="Genomic_DNA"/>
</dbReference>
<gene>
    <name evidence="2" type="ORF">AFUS01_LOCUS28215</name>
</gene>
<sequence length="48" mass="5559">DLAEKSQKTITIHEIDPDAMQQLVNYAYTGDMMITEDNVQARELTRFN</sequence>
<keyword evidence="3" id="KW-1185">Reference proteome</keyword>
<dbReference type="Proteomes" id="UP000708208">
    <property type="component" value="Unassembled WGS sequence"/>
</dbReference>
<evidence type="ECO:0000313" key="3">
    <source>
        <dbReference type="Proteomes" id="UP000708208"/>
    </source>
</evidence>
<dbReference type="InterPro" id="IPR000210">
    <property type="entry name" value="BTB/POZ_dom"/>
</dbReference>
<evidence type="ECO:0000259" key="1">
    <source>
        <dbReference type="Pfam" id="PF00651"/>
    </source>
</evidence>
<name>A0A8J2PDL2_9HEXA</name>
<organism evidence="2 3">
    <name type="scientific">Allacma fusca</name>
    <dbReference type="NCBI Taxonomy" id="39272"/>
    <lineage>
        <taxon>Eukaryota</taxon>
        <taxon>Metazoa</taxon>
        <taxon>Ecdysozoa</taxon>
        <taxon>Arthropoda</taxon>
        <taxon>Hexapoda</taxon>
        <taxon>Collembola</taxon>
        <taxon>Symphypleona</taxon>
        <taxon>Sminthuridae</taxon>
        <taxon>Allacma</taxon>
    </lineage>
</organism>
<evidence type="ECO:0000313" key="2">
    <source>
        <dbReference type="EMBL" id="CAG7817663.1"/>
    </source>
</evidence>
<feature type="non-terminal residue" evidence="2">
    <location>
        <position position="1"/>
    </location>
</feature>
<dbReference type="OrthoDB" id="6418787at2759"/>
<protein>
    <recommendedName>
        <fullName evidence="1">BTB domain-containing protein</fullName>
    </recommendedName>
</protein>
<dbReference type="Pfam" id="PF00651">
    <property type="entry name" value="BTB"/>
    <property type="match status" value="1"/>
</dbReference>
<accession>A0A8J2PDL2</accession>
<reference evidence="2" key="1">
    <citation type="submission" date="2021-06" db="EMBL/GenBank/DDBJ databases">
        <authorList>
            <person name="Hodson N. C."/>
            <person name="Mongue J. A."/>
            <person name="Jaron S. K."/>
        </authorList>
    </citation>
    <scope>NUCLEOTIDE SEQUENCE</scope>
</reference>
<proteinExistence type="predicted"/>